<sequence length="157" mass="15545">MIDISGLVGVLAARGQTVAAAESLTGGLLTATLVTVPGVSKVLRGGLVVYATDLKHSLAGVDAALLAERGPVDPDVALALARGARERCGADWGLATTGVAGPGPQDGVPAGTVYVALAGPDGQAEVNELHVEGERQHVRDTAVAAALDLLGAAVIDP</sequence>
<dbReference type="NCBIfam" id="TIGR00199">
    <property type="entry name" value="PncC_domain"/>
    <property type="match status" value="1"/>
</dbReference>
<evidence type="ECO:0000259" key="1">
    <source>
        <dbReference type="Pfam" id="PF02464"/>
    </source>
</evidence>
<feature type="domain" description="CinA C-terminal" evidence="1">
    <location>
        <begin position="8"/>
        <end position="151"/>
    </location>
</feature>
<organism evidence="2 3">
    <name type="scientific">Catellatospora coxensis</name>
    <dbReference type="NCBI Taxonomy" id="310354"/>
    <lineage>
        <taxon>Bacteria</taxon>
        <taxon>Bacillati</taxon>
        <taxon>Actinomycetota</taxon>
        <taxon>Actinomycetes</taxon>
        <taxon>Micromonosporales</taxon>
        <taxon>Micromonosporaceae</taxon>
        <taxon>Catellatospora</taxon>
    </lineage>
</organism>
<protein>
    <submittedName>
        <fullName evidence="2">Competence protein</fullName>
    </submittedName>
</protein>
<reference evidence="2 3" key="1">
    <citation type="submission" date="2021-01" db="EMBL/GenBank/DDBJ databases">
        <title>Whole genome shotgun sequence of Catellatospora coxensis NBRC 107359.</title>
        <authorList>
            <person name="Komaki H."/>
            <person name="Tamura T."/>
        </authorList>
    </citation>
    <scope>NUCLEOTIDE SEQUENCE [LARGE SCALE GENOMIC DNA]</scope>
    <source>
        <strain evidence="2 3">NBRC 107359</strain>
    </source>
</reference>
<dbReference type="Gene3D" id="3.90.950.20">
    <property type="entry name" value="CinA-like"/>
    <property type="match status" value="1"/>
</dbReference>
<accession>A0A8J3KRZ8</accession>
<proteinExistence type="predicted"/>
<dbReference type="InterPro" id="IPR008136">
    <property type="entry name" value="CinA_C"/>
</dbReference>
<dbReference type="RefSeq" id="WP_203693919.1">
    <property type="nucleotide sequence ID" value="NZ_BAAALC010000039.1"/>
</dbReference>
<keyword evidence="3" id="KW-1185">Reference proteome</keyword>
<dbReference type="AlphaFoldDB" id="A0A8J3KRZ8"/>
<name>A0A8J3KRZ8_9ACTN</name>
<dbReference type="Pfam" id="PF02464">
    <property type="entry name" value="CinA"/>
    <property type="match status" value="1"/>
</dbReference>
<evidence type="ECO:0000313" key="3">
    <source>
        <dbReference type="Proteomes" id="UP000630887"/>
    </source>
</evidence>
<evidence type="ECO:0000313" key="2">
    <source>
        <dbReference type="EMBL" id="GIG07583.1"/>
    </source>
</evidence>
<dbReference type="SUPFAM" id="SSF142433">
    <property type="entry name" value="CinA-like"/>
    <property type="match status" value="1"/>
</dbReference>
<dbReference type="InterPro" id="IPR036653">
    <property type="entry name" value="CinA-like_C"/>
</dbReference>
<comment type="caution">
    <text evidence="2">The sequence shown here is derived from an EMBL/GenBank/DDBJ whole genome shotgun (WGS) entry which is preliminary data.</text>
</comment>
<dbReference type="Proteomes" id="UP000630887">
    <property type="component" value="Unassembled WGS sequence"/>
</dbReference>
<dbReference type="EMBL" id="BONI01000036">
    <property type="protein sequence ID" value="GIG07583.1"/>
    <property type="molecule type" value="Genomic_DNA"/>
</dbReference>
<gene>
    <name evidence="2" type="ORF">Cco03nite_42830</name>
</gene>